<feature type="signal peptide" evidence="2">
    <location>
        <begin position="1"/>
        <end position="29"/>
    </location>
</feature>
<sequence>MRPARALTGLVLSIAAPAASGLTAAPALAADASVSGGATGSLAAAAVLALGAAGGSWLLHRRDRDRP</sequence>
<dbReference type="RefSeq" id="WP_191207374.1">
    <property type="nucleotide sequence ID" value="NZ_BAABKL010000025.1"/>
</dbReference>
<name>A0A927IAT6_9ACTN</name>
<feature type="transmembrane region" description="Helical" evidence="1">
    <location>
        <begin position="39"/>
        <end position="59"/>
    </location>
</feature>
<keyword evidence="2" id="KW-0732">Signal</keyword>
<evidence type="ECO:0000256" key="2">
    <source>
        <dbReference type="SAM" id="SignalP"/>
    </source>
</evidence>
<evidence type="ECO:0000256" key="1">
    <source>
        <dbReference type="SAM" id="Phobius"/>
    </source>
</evidence>
<accession>A0A927IAT6</accession>
<keyword evidence="1" id="KW-1133">Transmembrane helix</keyword>
<proteinExistence type="predicted"/>
<reference evidence="3" key="1">
    <citation type="submission" date="2020-09" db="EMBL/GenBank/DDBJ databases">
        <title>Secondary metabolite and genome analysis of marine Streptomyces chumphonensis KK1-2T.</title>
        <authorList>
            <person name="Phongsopitanun W."/>
            <person name="Kanchanasin P."/>
            <person name="Pittayakhajonwut P."/>
            <person name="Suwanborirux K."/>
            <person name="Tanasupawat S."/>
        </authorList>
    </citation>
    <scope>NUCLEOTIDE SEQUENCE</scope>
    <source>
        <strain evidence="3">KK1-2</strain>
    </source>
</reference>
<dbReference type="Proteomes" id="UP000632289">
    <property type="component" value="Unassembled WGS sequence"/>
</dbReference>
<evidence type="ECO:0000313" key="4">
    <source>
        <dbReference type="Proteomes" id="UP000632289"/>
    </source>
</evidence>
<dbReference type="EMBL" id="JACXYU010000001">
    <property type="protein sequence ID" value="MBD3930060.1"/>
    <property type="molecule type" value="Genomic_DNA"/>
</dbReference>
<protein>
    <submittedName>
        <fullName evidence="3">Uncharacterized protein</fullName>
    </submittedName>
</protein>
<evidence type="ECO:0000313" key="3">
    <source>
        <dbReference type="EMBL" id="MBD3930060.1"/>
    </source>
</evidence>
<comment type="caution">
    <text evidence="3">The sequence shown here is derived from an EMBL/GenBank/DDBJ whole genome shotgun (WGS) entry which is preliminary data.</text>
</comment>
<dbReference type="AlphaFoldDB" id="A0A927IAT6"/>
<keyword evidence="1" id="KW-0472">Membrane</keyword>
<organism evidence="3 4">
    <name type="scientific">Streptomyces chumphonensis</name>
    <dbReference type="NCBI Taxonomy" id="1214925"/>
    <lineage>
        <taxon>Bacteria</taxon>
        <taxon>Bacillati</taxon>
        <taxon>Actinomycetota</taxon>
        <taxon>Actinomycetes</taxon>
        <taxon>Kitasatosporales</taxon>
        <taxon>Streptomycetaceae</taxon>
        <taxon>Streptomyces</taxon>
    </lineage>
</organism>
<feature type="chain" id="PRO_5037564158" evidence="2">
    <location>
        <begin position="30"/>
        <end position="67"/>
    </location>
</feature>
<keyword evidence="4" id="KW-1185">Reference proteome</keyword>
<gene>
    <name evidence="3" type="ORF">IF129_00535</name>
</gene>
<keyword evidence="1" id="KW-0812">Transmembrane</keyword>